<dbReference type="SUPFAM" id="SSF53822">
    <property type="entry name" value="Periplasmic binding protein-like I"/>
    <property type="match status" value="1"/>
</dbReference>
<keyword evidence="1" id="KW-0678">Repressor</keyword>
<keyword evidence="4" id="KW-0804">Transcription</keyword>
<dbReference type="Pfam" id="PF00356">
    <property type="entry name" value="LacI"/>
    <property type="match status" value="1"/>
</dbReference>
<dbReference type="AlphaFoldDB" id="L0IJI7"/>
<dbReference type="Pfam" id="PF13377">
    <property type="entry name" value="Peripla_BP_3"/>
    <property type="match status" value="1"/>
</dbReference>
<evidence type="ECO:0000256" key="1">
    <source>
        <dbReference type="ARBA" id="ARBA00022491"/>
    </source>
</evidence>
<dbReference type="PANTHER" id="PTHR30146:SF95">
    <property type="entry name" value="RIBOSE OPERON REPRESSOR"/>
    <property type="match status" value="1"/>
</dbReference>
<dbReference type="HOGENOM" id="CLU_037628_6_0_9"/>
<evidence type="ECO:0000256" key="2">
    <source>
        <dbReference type="ARBA" id="ARBA00023015"/>
    </source>
</evidence>
<dbReference type="Gene3D" id="1.10.260.40">
    <property type="entry name" value="lambda repressor-like DNA-binding domains"/>
    <property type="match status" value="1"/>
</dbReference>
<evidence type="ECO:0000313" key="6">
    <source>
        <dbReference type="EMBL" id="AGB18147.1"/>
    </source>
</evidence>
<dbReference type="RefSeq" id="WP_015310905.1">
    <property type="nucleotide sequence ID" value="NC_019970.1"/>
</dbReference>
<dbReference type="InterPro" id="IPR046335">
    <property type="entry name" value="LacI/GalR-like_sensor"/>
</dbReference>
<protein>
    <submittedName>
        <fullName evidence="6">Transcriptional regulator</fullName>
    </submittedName>
</protein>
<dbReference type="Gene3D" id="3.40.50.2300">
    <property type="match status" value="2"/>
</dbReference>
<dbReference type="SUPFAM" id="SSF47413">
    <property type="entry name" value="lambda repressor-like DNA-binding domains"/>
    <property type="match status" value="1"/>
</dbReference>
<feature type="domain" description="HTH lacI-type" evidence="5">
    <location>
        <begin position="2"/>
        <end position="56"/>
    </location>
</feature>
<dbReference type="GO" id="GO:0003700">
    <property type="term" value="F:DNA-binding transcription factor activity"/>
    <property type="evidence" value="ECO:0007669"/>
    <property type="project" value="TreeGrafter"/>
</dbReference>
<accession>L0IJI7</accession>
<dbReference type="CDD" id="cd01392">
    <property type="entry name" value="HTH_LacI"/>
    <property type="match status" value="1"/>
</dbReference>
<dbReference type="EMBL" id="CP003066">
    <property type="protein sequence ID" value="AGB18147.1"/>
    <property type="molecule type" value="Genomic_DNA"/>
</dbReference>
<dbReference type="PROSITE" id="PS50932">
    <property type="entry name" value="HTH_LACI_2"/>
    <property type="match status" value="1"/>
</dbReference>
<organism evidence="6 7">
    <name type="scientific">Thermoanaerobacterium thermosaccharolyticum M0795</name>
    <dbReference type="NCBI Taxonomy" id="698948"/>
    <lineage>
        <taxon>Bacteria</taxon>
        <taxon>Bacillati</taxon>
        <taxon>Bacillota</taxon>
        <taxon>Clostridia</taxon>
        <taxon>Thermoanaerobacterales</taxon>
        <taxon>Thermoanaerobacteraceae</taxon>
        <taxon>Thermoanaerobacterium</taxon>
    </lineage>
</organism>
<dbReference type="PROSITE" id="PS00356">
    <property type="entry name" value="HTH_LACI_1"/>
    <property type="match status" value="1"/>
</dbReference>
<gene>
    <name evidence="6" type="ORF">Thethe_00429</name>
</gene>
<dbReference type="Proteomes" id="UP000010845">
    <property type="component" value="Chromosome"/>
</dbReference>
<dbReference type="InterPro" id="IPR010982">
    <property type="entry name" value="Lambda_DNA-bd_dom_sf"/>
</dbReference>
<reference evidence="6 7" key="1">
    <citation type="submission" date="2012-03" db="EMBL/GenBank/DDBJ databases">
        <title>Complete sequence of chromosome of Thermoanaerobacterium thermosaccharolyticum M0795.</title>
        <authorList>
            <consortium name="US DOE Joint Genome Institute"/>
            <person name="Lucas S."/>
            <person name="Han J."/>
            <person name="Lapidus A."/>
            <person name="Cheng J.-F."/>
            <person name="Goodwin L."/>
            <person name="Pitluck S."/>
            <person name="Peters L."/>
            <person name="Teshima H."/>
            <person name="Detter J.C."/>
            <person name="Han C."/>
            <person name="Tapia R."/>
            <person name="Land M."/>
            <person name="Hauser L."/>
            <person name="Kyrpides N."/>
            <person name="Ivanova N."/>
            <person name="Pagani I."/>
            <person name="Feinberg L."/>
            <person name="Folden J."/>
            <person name="Hogsett D."/>
            <person name="Shaw J."/>
            <person name="Woyke T."/>
        </authorList>
    </citation>
    <scope>NUCLEOTIDE SEQUENCE [LARGE SCALE GENOMIC DNA]</scope>
    <source>
        <strain evidence="6 7">M0795</strain>
    </source>
</reference>
<dbReference type="KEGG" id="tto:Thethe_00429"/>
<dbReference type="InterPro" id="IPR028082">
    <property type="entry name" value="Peripla_BP_I"/>
</dbReference>
<dbReference type="PANTHER" id="PTHR30146">
    <property type="entry name" value="LACI-RELATED TRANSCRIPTIONAL REPRESSOR"/>
    <property type="match status" value="1"/>
</dbReference>
<dbReference type="PATRIC" id="fig|698948.3.peg.413"/>
<evidence type="ECO:0000259" key="5">
    <source>
        <dbReference type="PROSITE" id="PS50932"/>
    </source>
</evidence>
<dbReference type="PRINTS" id="PR00036">
    <property type="entry name" value="HTHLACI"/>
</dbReference>
<keyword evidence="2" id="KW-0805">Transcription regulation</keyword>
<name>L0IJI7_THETR</name>
<evidence type="ECO:0000256" key="4">
    <source>
        <dbReference type="ARBA" id="ARBA00023163"/>
    </source>
</evidence>
<evidence type="ECO:0000256" key="3">
    <source>
        <dbReference type="ARBA" id="ARBA00023125"/>
    </source>
</evidence>
<sequence>MASIRDVAKKADVSATTVSRVLNDKGYVSEDTRKKVLKAMKDLNYTPNELARNLFHKKAGIVAVLVPDIAHPFFSEFVKYVEMELYEAGFKTMICNTIKEQNYELEYLDMLNRHIVDGIITGVHSLEIEEYLKINKPIVALDRYLGENIPVVGANHKRGGEMAAKKLIESGCKCVVQFQGSLAVETPSHDRHISFKRVMEDEHIHVYSYELEWNRFDESYFEKVVHQMFEKHPEIDGVFGTDLLAISYLKEAIKKGKRIPEDVKIVAYDGTYVTEIVTPTVTSIVQPIDQLARECVHLVSDLINGKVYKKKRVVLDVELREGETT</sequence>
<proteinExistence type="predicted"/>
<evidence type="ECO:0000313" key="7">
    <source>
        <dbReference type="Proteomes" id="UP000010845"/>
    </source>
</evidence>
<dbReference type="SMART" id="SM00354">
    <property type="entry name" value="HTH_LACI"/>
    <property type="match status" value="1"/>
</dbReference>
<dbReference type="GO" id="GO:0000976">
    <property type="term" value="F:transcription cis-regulatory region binding"/>
    <property type="evidence" value="ECO:0007669"/>
    <property type="project" value="TreeGrafter"/>
</dbReference>
<dbReference type="CDD" id="cd06291">
    <property type="entry name" value="PBP1_Qymf-like"/>
    <property type="match status" value="1"/>
</dbReference>
<dbReference type="InterPro" id="IPR000843">
    <property type="entry name" value="HTH_LacI"/>
</dbReference>
<keyword evidence="3" id="KW-0238">DNA-binding</keyword>